<gene>
    <name evidence="2" type="ORF">PIB30_012657</name>
</gene>
<keyword evidence="3" id="KW-1185">Reference proteome</keyword>
<dbReference type="Proteomes" id="UP001341840">
    <property type="component" value="Unassembled WGS sequence"/>
</dbReference>
<proteinExistence type="predicted"/>
<organism evidence="2 3">
    <name type="scientific">Stylosanthes scabra</name>
    <dbReference type="NCBI Taxonomy" id="79078"/>
    <lineage>
        <taxon>Eukaryota</taxon>
        <taxon>Viridiplantae</taxon>
        <taxon>Streptophyta</taxon>
        <taxon>Embryophyta</taxon>
        <taxon>Tracheophyta</taxon>
        <taxon>Spermatophyta</taxon>
        <taxon>Magnoliopsida</taxon>
        <taxon>eudicotyledons</taxon>
        <taxon>Gunneridae</taxon>
        <taxon>Pentapetalae</taxon>
        <taxon>rosids</taxon>
        <taxon>fabids</taxon>
        <taxon>Fabales</taxon>
        <taxon>Fabaceae</taxon>
        <taxon>Papilionoideae</taxon>
        <taxon>50 kb inversion clade</taxon>
        <taxon>dalbergioids sensu lato</taxon>
        <taxon>Dalbergieae</taxon>
        <taxon>Pterocarpus clade</taxon>
        <taxon>Stylosanthes</taxon>
    </lineage>
</organism>
<dbReference type="EMBL" id="JASCZI010271892">
    <property type="protein sequence ID" value="MED6216928.1"/>
    <property type="molecule type" value="Genomic_DNA"/>
</dbReference>
<name>A0ABU6Z6K0_9FABA</name>
<feature type="region of interest" description="Disordered" evidence="1">
    <location>
        <begin position="50"/>
        <end position="78"/>
    </location>
</feature>
<reference evidence="2 3" key="1">
    <citation type="journal article" date="2023" name="Plants (Basel)">
        <title>Bridging the Gap: Combining Genomics and Transcriptomics Approaches to Understand Stylosanthes scabra, an Orphan Legume from the Brazilian Caatinga.</title>
        <authorList>
            <person name="Ferreira-Neto J.R.C."/>
            <person name="da Silva M.D."/>
            <person name="Binneck E."/>
            <person name="de Melo N.F."/>
            <person name="da Silva R.H."/>
            <person name="de Melo A.L.T.M."/>
            <person name="Pandolfi V."/>
            <person name="Bustamante F.O."/>
            <person name="Brasileiro-Vidal A.C."/>
            <person name="Benko-Iseppon A.M."/>
        </authorList>
    </citation>
    <scope>NUCLEOTIDE SEQUENCE [LARGE SCALE GENOMIC DNA]</scope>
    <source>
        <tissue evidence="2">Leaves</tissue>
    </source>
</reference>
<comment type="caution">
    <text evidence="2">The sequence shown here is derived from an EMBL/GenBank/DDBJ whole genome shotgun (WGS) entry which is preliminary data.</text>
</comment>
<feature type="compositionally biased region" description="Basic and acidic residues" evidence="1">
    <location>
        <begin position="56"/>
        <end position="78"/>
    </location>
</feature>
<protein>
    <submittedName>
        <fullName evidence="2">Uncharacterized protein</fullName>
    </submittedName>
</protein>
<evidence type="ECO:0000313" key="3">
    <source>
        <dbReference type="Proteomes" id="UP001341840"/>
    </source>
</evidence>
<evidence type="ECO:0000256" key="1">
    <source>
        <dbReference type="SAM" id="MobiDB-lite"/>
    </source>
</evidence>
<sequence>MPKWLDICVGYESVGSFVEGDTRWRCISVQRKRGQCTWFLSPPFAERGGIFRGRNKMGDSGKEKANSAEDERPDSKGM</sequence>
<evidence type="ECO:0000313" key="2">
    <source>
        <dbReference type="EMBL" id="MED6216928.1"/>
    </source>
</evidence>
<accession>A0ABU6Z6K0</accession>